<dbReference type="Proteomes" id="UP001058124">
    <property type="component" value="Unassembled WGS sequence"/>
</dbReference>
<dbReference type="GO" id="GO:0005737">
    <property type="term" value="C:cytoplasm"/>
    <property type="evidence" value="ECO:0007669"/>
    <property type="project" value="TreeGrafter"/>
</dbReference>
<dbReference type="InterPro" id="IPR025532">
    <property type="entry name" value="G6P_1-epimerase"/>
</dbReference>
<dbReference type="EMBL" id="BRLH01000004">
    <property type="protein sequence ID" value="GKX56155.1"/>
    <property type="molecule type" value="Genomic_DNA"/>
</dbReference>
<keyword evidence="3 4" id="KW-0413">Isomerase</keyword>
<feature type="active site" evidence="5">
    <location>
        <position position="263"/>
    </location>
</feature>
<comment type="caution">
    <text evidence="6">The sequence shown here is derived from an EMBL/GenBank/DDBJ whole genome shotgun (WGS) entry which is preliminary data.</text>
</comment>
<dbReference type="InterPro" id="IPR014718">
    <property type="entry name" value="GH-type_carb-bd"/>
</dbReference>
<dbReference type="InterPro" id="IPR011013">
    <property type="entry name" value="Gal_mutarotase_sf_dom"/>
</dbReference>
<reference evidence="6" key="1">
    <citation type="submission" date="2022-06" db="EMBL/GenBank/DDBJ databases">
        <title>Draft genome sequences of Leminorella grimontii str. JCM5902.</title>
        <authorList>
            <person name="Wakabayashi Y."/>
            <person name="Kojima K."/>
        </authorList>
    </citation>
    <scope>NUCLEOTIDE SEQUENCE</scope>
    <source>
        <strain evidence="6">JCM 5902</strain>
    </source>
</reference>
<evidence type="ECO:0000256" key="2">
    <source>
        <dbReference type="ARBA" id="ARBA00005866"/>
    </source>
</evidence>
<gene>
    <name evidence="6" type="ORF">SOASR030_22670</name>
</gene>
<keyword evidence="7" id="KW-1185">Reference proteome</keyword>
<dbReference type="PANTHER" id="PTHR11122">
    <property type="entry name" value="APOSPORY-ASSOCIATED PROTEIN C-RELATED"/>
    <property type="match status" value="1"/>
</dbReference>
<dbReference type="GO" id="GO:0005975">
    <property type="term" value="P:carbohydrate metabolic process"/>
    <property type="evidence" value="ECO:0007669"/>
    <property type="project" value="InterPro"/>
</dbReference>
<comment type="catalytic activity">
    <reaction evidence="1">
        <text>alpha-D-glucose 6-phosphate = beta-D-glucose 6-phosphate</text>
        <dbReference type="Rhea" id="RHEA:16249"/>
        <dbReference type="ChEBI" id="CHEBI:58225"/>
        <dbReference type="ChEBI" id="CHEBI:58247"/>
        <dbReference type="EC" id="5.1.3.15"/>
    </reaction>
</comment>
<sequence>MSDALFLLPIEQQLTPSLSLRKKEGLTFAVIDHPKAKGVISLQGAQLLAWQPAGENPVIWLSEATHFEPGVAIRGGIPICWPWFGKAGTPSHGFARNEQWRLTAHDESEECVWLTFTLNDSETTRKVWPNAFSLIARIKLGETCELELESHGDYAVTAALHSYFQVGDISQVGVSGLGESYIDKLADADVTAERSTMRFSGPVDRIYYQPQAFSTISDPVLKRTIEIHHRNAPDVVVWNPGAEGAASMTDMSAEGYKTMACVETGCVSQPAIVRSDKPHYLSVAIRCHKEAL</sequence>
<feature type="active site" evidence="5">
    <location>
        <position position="161"/>
    </location>
</feature>
<dbReference type="GO" id="GO:0047938">
    <property type="term" value="F:glucose-6-phosphate 1-epimerase activity"/>
    <property type="evidence" value="ECO:0007669"/>
    <property type="project" value="UniProtKB-UniRule"/>
</dbReference>
<dbReference type="Gene3D" id="2.70.98.10">
    <property type="match status" value="1"/>
</dbReference>
<dbReference type="AlphaFoldDB" id="A0AAV5N2F2"/>
<dbReference type="EC" id="5.1.3.15" evidence="4"/>
<evidence type="ECO:0000313" key="7">
    <source>
        <dbReference type="Proteomes" id="UP001058124"/>
    </source>
</evidence>
<evidence type="ECO:0000256" key="4">
    <source>
        <dbReference type="PIRNR" id="PIRNR016020"/>
    </source>
</evidence>
<dbReference type="RefSeq" id="WP_027274553.1">
    <property type="nucleotide sequence ID" value="NZ_BRLH01000004.1"/>
</dbReference>
<dbReference type="CDD" id="cd09020">
    <property type="entry name" value="D-hex-6-P-epi_like"/>
    <property type="match status" value="1"/>
</dbReference>
<comment type="similarity">
    <text evidence="2 4">Belongs to the glucose-6-phosphate 1-epimerase family.</text>
</comment>
<accession>A0AAV5N2F2</accession>
<dbReference type="SUPFAM" id="SSF74650">
    <property type="entry name" value="Galactose mutarotase-like"/>
    <property type="match status" value="1"/>
</dbReference>
<dbReference type="GO" id="GO:0030246">
    <property type="term" value="F:carbohydrate binding"/>
    <property type="evidence" value="ECO:0007669"/>
    <property type="project" value="UniProtKB-UniRule"/>
</dbReference>
<evidence type="ECO:0000256" key="3">
    <source>
        <dbReference type="ARBA" id="ARBA00023235"/>
    </source>
</evidence>
<evidence type="ECO:0000256" key="1">
    <source>
        <dbReference type="ARBA" id="ARBA00001096"/>
    </source>
</evidence>
<evidence type="ECO:0000313" key="6">
    <source>
        <dbReference type="EMBL" id="GKX56155.1"/>
    </source>
</evidence>
<proteinExistence type="inferred from homology"/>
<dbReference type="PANTHER" id="PTHR11122:SF13">
    <property type="entry name" value="GLUCOSE-6-PHOSPHATE 1-EPIMERASE"/>
    <property type="match status" value="1"/>
</dbReference>
<organism evidence="6 7">
    <name type="scientific">Leminorella grimontii</name>
    <dbReference type="NCBI Taxonomy" id="82981"/>
    <lineage>
        <taxon>Bacteria</taxon>
        <taxon>Pseudomonadati</taxon>
        <taxon>Pseudomonadota</taxon>
        <taxon>Gammaproteobacteria</taxon>
        <taxon>Enterobacterales</taxon>
        <taxon>Budviciaceae</taxon>
        <taxon>Leminorella</taxon>
    </lineage>
</organism>
<dbReference type="InterPro" id="IPR008183">
    <property type="entry name" value="Aldose_1/G6P_1-epimerase"/>
</dbReference>
<protein>
    <recommendedName>
        <fullName evidence="4">Putative glucose-6-phosphate 1-epimerase</fullName>
        <ecNumber evidence="4">5.1.3.15</ecNumber>
    </recommendedName>
</protein>
<evidence type="ECO:0000256" key="5">
    <source>
        <dbReference type="PIRSR" id="PIRSR016020-1"/>
    </source>
</evidence>
<dbReference type="PIRSF" id="PIRSF016020">
    <property type="entry name" value="PHexose_mutarotase"/>
    <property type="match status" value="1"/>
</dbReference>
<dbReference type="Pfam" id="PF01263">
    <property type="entry name" value="Aldose_epim"/>
    <property type="match status" value="1"/>
</dbReference>
<name>A0AAV5N2F2_9GAMM</name>